<name>A0A6B2LNG7_9EUKA</name>
<dbReference type="InterPro" id="IPR023313">
    <property type="entry name" value="UBQ-conjugating_AS"/>
</dbReference>
<feature type="domain" description="UBC core" evidence="5">
    <location>
        <begin position="1"/>
        <end position="136"/>
    </location>
</feature>
<evidence type="ECO:0000259" key="5">
    <source>
        <dbReference type="PROSITE" id="PS50127"/>
    </source>
</evidence>
<dbReference type="PANTHER" id="PTHR24067">
    <property type="entry name" value="UBIQUITIN-CONJUGATING ENZYME E2"/>
    <property type="match status" value="1"/>
</dbReference>
<dbReference type="SUPFAM" id="SSF54495">
    <property type="entry name" value="UBC-like"/>
    <property type="match status" value="1"/>
</dbReference>
<evidence type="ECO:0000256" key="1">
    <source>
        <dbReference type="ARBA" id="ARBA00022679"/>
    </source>
</evidence>
<dbReference type="GO" id="GO:0005524">
    <property type="term" value="F:ATP binding"/>
    <property type="evidence" value="ECO:0007669"/>
    <property type="project" value="UniProtKB-UniRule"/>
</dbReference>
<feature type="active site" description="Glycyl thioester intermediate" evidence="3">
    <location>
        <position position="75"/>
    </location>
</feature>
<accession>A0A6B2LNG7</accession>
<reference evidence="6" key="1">
    <citation type="journal article" date="2020" name="J. Eukaryot. Microbiol.">
        <title>De novo Sequencing, Assembly and Annotation of the Transcriptome for the Free-Living Testate Amoeba Arcella intermedia.</title>
        <authorList>
            <person name="Ribeiro G.M."/>
            <person name="Porfirio-Sousa A.L."/>
            <person name="Maurer-Alcala X.X."/>
            <person name="Katz L.A."/>
            <person name="Lahr D.J.G."/>
        </authorList>
    </citation>
    <scope>NUCLEOTIDE SEQUENCE</scope>
</reference>
<sequence length="144" mass="15991">MQMMMAGTSDISAFPDGDNLFRWIGSIKGPNNTAYEGLTFKLSIEFPPNYPYKAPTVRFETTCFHPNVDLAGAICLDILKDKWTAAYNVKAVLLSIQSLLDEPNNESPLNLQAAELWANKAEFRKTVLKKYQGSCVAPKSPSKN</sequence>
<dbReference type="InterPro" id="IPR016135">
    <property type="entry name" value="UBQ-conjugating_enzyme/RWD"/>
</dbReference>
<keyword evidence="4" id="KW-0547">Nucleotide-binding</keyword>
<dbReference type="GO" id="GO:0016740">
    <property type="term" value="F:transferase activity"/>
    <property type="evidence" value="ECO:0007669"/>
    <property type="project" value="UniProtKB-KW"/>
</dbReference>
<protein>
    <recommendedName>
        <fullName evidence="5">UBC core domain-containing protein</fullName>
    </recommendedName>
</protein>
<dbReference type="Pfam" id="PF00179">
    <property type="entry name" value="UQ_con"/>
    <property type="match status" value="1"/>
</dbReference>
<dbReference type="CDD" id="cd23791">
    <property type="entry name" value="UBCc_UBE2C"/>
    <property type="match status" value="1"/>
</dbReference>
<organism evidence="6">
    <name type="scientific">Arcella intermedia</name>
    <dbReference type="NCBI Taxonomy" id="1963864"/>
    <lineage>
        <taxon>Eukaryota</taxon>
        <taxon>Amoebozoa</taxon>
        <taxon>Tubulinea</taxon>
        <taxon>Elardia</taxon>
        <taxon>Arcellinida</taxon>
        <taxon>Sphaerothecina</taxon>
        <taxon>Arcellidae</taxon>
        <taxon>Arcella</taxon>
    </lineage>
</organism>
<proteinExistence type="inferred from homology"/>
<keyword evidence="4" id="KW-0067">ATP-binding</keyword>
<dbReference type="PROSITE" id="PS50127">
    <property type="entry name" value="UBC_2"/>
    <property type="match status" value="1"/>
</dbReference>
<evidence type="ECO:0000256" key="4">
    <source>
        <dbReference type="RuleBase" id="RU362109"/>
    </source>
</evidence>
<dbReference type="SMART" id="SM00212">
    <property type="entry name" value="UBCc"/>
    <property type="match status" value="1"/>
</dbReference>
<dbReference type="PROSITE" id="PS00183">
    <property type="entry name" value="UBC_1"/>
    <property type="match status" value="1"/>
</dbReference>
<dbReference type="Gene3D" id="3.10.110.10">
    <property type="entry name" value="Ubiquitin Conjugating Enzyme"/>
    <property type="match status" value="1"/>
</dbReference>
<keyword evidence="1" id="KW-0808">Transferase</keyword>
<evidence type="ECO:0000256" key="3">
    <source>
        <dbReference type="PROSITE-ProRule" id="PRU10133"/>
    </source>
</evidence>
<keyword evidence="2 4" id="KW-0833">Ubl conjugation pathway</keyword>
<dbReference type="EMBL" id="GIBP01009624">
    <property type="protein sequence ID" value="NDV38593.1"/>
    <property type="molecule type" value="Transcribed_RNA"/>
</dbReference>
<dbReference type="InterPro" id="IPR000608">
    <property type="entry name" value="UBC"/>
</dbReference>
<dbReference type="InterPro" id="IPR050113">
    <property type="entry name" value="Ub_conjugating_enzyme"/>
</dbReference>
<evidence type="ECO:0000256" key="2">
    <source>
        <dbReference type="ARBA" id="ARBA00022786"/>
    </source>
</evidence>
<comment type="similarity">
    <text evidence="4">Belongs to the ubiquitin-conjugating enzyme family.</text>
</comment>
<evidence type="ECO:0000313" key="6">
    <source>
        <dbReference type="EMBL" id="NDV38593.1"/>
    </source>
</evidence>
<dbReference type="AlphaFoldDB" id="A0A6B2LNG7"/>